<evidence type="ECO:0000256" key="1">
    <source>
        <dbReference type="ARBA" id="ARBA00004572"/>
    </source>
</evidence>
<name>A0A080Z308_PHYNI</name>
<keyword evidence="8" id="KW-0496">Mitochondrion</keyword>
<evidence type="ECO:0000256" key="5">
    <source>
        <dbReference type="ARBA" id="ARBA00022787"/>
    </source>
</evidence>
<evidence type="ECO:0000256" key="2">
    <source>
        <dbReference type="ARBA" id="ARBA00010917"/>
    </source>
</evidence>
<evidence type="ECO:0000256" key="9">
    <source>
        <dbReference type="ARBA" id="ARBA00023136"/>
    </source>
</evidence>
<reference evidence="10 11" key="1">
    <citation type="submission" date="2013-11" db="EMBL/GenBank/DDBJ databases">
        <title>The Genome Sequence of Phytophthora parasitica P1976.</title>
        <authorList>
            <consortium name="The Broad Institute Genomics Platform"/>
            <person name="Russ C."/>
            <person name="Tyler B."/>
            <person name="Panabieres F."/>
            <person name="Shan W."/>
            <person name="Tripathy S."/>
            <person name="Grunwald N."/>
            <person name="Machado M."/>
            <person name="Johnson C.S."/>
            <person name="Walker B."/>
            <person name="Young S."/>
            <person name="Zeng Q."/>
            <person name="Gargeya S."/>
            <person name="Fitzgerald M."/>
            <person name="Haas B."/>
            <person name="Abouelleil A."/>
            <person name="Allen A.W."/>
            <person name="Alvarado L."/>
            <person name="Arachchi H.M."/>
            <person name="Berlin A.M."/>
            <person name="Chapman S.B."/>
            <person name="Gainer-Dewar J."/>
            <person name="Goldberg J."/>
            <person name="Griggs A."/>
            <person name="Gujja S."/>
            <person name="Hansen M."/>
            <person name="Howarth C."/>
            <person name="Imamovic A."/>
            <person name="Ireland A."/>
            <person name="Larimer J."/>
            <person name="McCowan C."/>
            <person name="Murphy C."/>
            <person name="Pearson M."/>
            <person name="Poon T.W."/>
            <person name="Priest M."/>
            <person name="Roberts A."/>
            <person name="Saif S."/>
            <person name="Shea T."/>
            <person name="Sisk P."/>
            <person name="Sykes S."/>
            <person name="Wortman J."/>
            <person name="Nusbaum C."/>
            <person name="Birren B."/>
        </authorList>
    </citation>
    <scope>NUCLEOTIDE SEQUENCE [LARGE SCALE GENOMIC DNA]</scope>
    <source>
        <strain evidence="10 11">P1976</strain>
    </source>
</reference>
<organism evidence="10 11">
    <name type="scientific">Phytophthora nicotianae P1976</name>
    <dbReference type="NCBI Taxonomy" id="1317066"/>
    <lineage>
        <taxon>Eukaryota</taxon>
        <taxon>Sar</taxon>
        <taxon>Stramenopiles</taxon>
        <taxon>Oomycota</taxon>
        <taxon>Peronosporomycetes</taxon>
        <taxon>Peronosporales</taxon>
        <taxon>Peronosporaceae</taxon>
        <taxon>Phytophthora</taxon>
    </lineage>
</organism>
<sequence>MATNKLWKTAPTKVFKTIKPIVHWGFVPLVVYIALKQEPNLTLMQIINPFAAPAEPPQM</sequence>
<keyword evidence="5" id="KW-1000">Mitochondrion outer membrane</keyword>
<comment type="similarity">
    <text evidence="2">Belongs to the Tom7 family.</text>
</comment>
<evidence type="ECO:0000256" key="7">
    <source>
        <dbReference type="ARBA" id="ARBA00022989"/>
    </source>
</evidence>
<keyword evidence="3" id="KW-0813">Transport</keyword>
<dbReference type="OrthoDB" id="284357at2759"/>
<keyword evidence="6" id="KW-0653">Protein transport</keyword>
<evidence type="ECO:0000256" key="3">
    <source>
        <dbReference type="ARBA" id="ARBA00022448"/>
    </source>
</evidence>
<dbReference type="EMBL" id="ANJA01003844">
    <property type="protein sequence ID" value="ETO61019.1"/>
    <property type="molecule type" value="Genomic_DNA"/>
</dbReference>
<protein>
    <recommendedName>
        <fullName evidence="12">Mitochondrial import receptor subunit TOM7</fullName>
    </recommendedName>
</protein>
<keyword evidence="4" id="KW-0812">Transmembrane</keyword>
<keyword evidence="7" id="KW-1133">Transmembrane helix</keyword>
<comment type="caution">
    <text evidence="10">The sequence shown here is derived from an EMBL/GenBank/DDBJ whole genome shotgun (WGS) entry which is preliminary data.</text>
</comment>
<evidence type="ECO:0000256" key="8">
    <source>
        <dbReference type="ARBA" id="ARBA00023128"/>
    </source>
</evidence>
<keyword evidence="9" id="KW-0472">Membrane</keyword>
<accession>A0A080Z308</accession>
<gene>
    <name evidence="10" type="ORF">F444_20884</name>
</gene>
<evidence type="ECO:0000256" key="4">
    <source>
        <dbReference type="ARBA" id="ARBA00022692"/>
    </source>
</evidence>
<evidence type="ECO:0008006" key="12">
    <source>
        <dbReference type="Google" id="ProtNLM"/>
    </source>
</evidence>
<dbReference type="AlphaFoldDB" id="A0A080Z308"/>
<evidence type="ECO:0000313" key="11">
    <source>
        <dbReference type="Proteomes" id="UP000028582"/>
    </source>
</evidence>
<evidence type="ECO:0000313" key="10">
    <source>
        <dbReference type="EMBL" id="ETO61019.1"/>
    </source>
</evidence>
<proteinExistence type="inferred from homology"/>
<dbReference type="Proteomes" id="UP000028582">
    <property type="component" value="Unassembled WGS sequence"/>
</dbReference>
<dbReference type="GO" id="GO:0005742">
    <property type="term" value="C:mitochondrial outer membrane translocase complex"/>
    <property type="evidence" value="ECO:0007669"/>
    <property type="project" value="InterPro"/>
</dbReference>
<comment type="subcellular location">
    <subcellularLocation>
        <location evidence="1">Mitochondrion outer membrane</location>
        <topology evidence="1">Single-pass membrane protein</topology>
    </subcellularLocation>
</comment>
<dbReference type="InterPro" id="IPR012621">
    <property type="entry name" value="Tom7"/>
</dbReference>
<evidence type="ECO:0000256" key="6">
    <source>
        <dbReference type="ARBA" id="ARBA00022927"/>
    </source>
</evidence>
<dbReference type="Pfam" id="PF08038">
    <property type="entry name" value="Tom7"/>
    <property type="match status" value="1"/>
</dbReference>
<dbReference type="GO" id="GO:0030150">
    <property type="term" value="P:protein import into mitochondrial matrix"/>
    <property type="evidence" value="ECO:0007669"/>
    <property type="project" value="InterPro"/>
</dbReference>